<comment type="subcellular location">
    <subcellularLocation>
        <location evidence="1">Cell membrane</location>
        <topology evidence="1">Multi-pass membrane protein</topology>
    </subcellularLocation>
</comment>
<dbReference type="EMBL" id="JBHSJD010000005">
    <property type="protein sequence ID" value="MFC5022055.1"/>
    <property type="molecule type" value="Genomic_DNA"/>
</dbReference>
<proteinExistence type="predicted"/>
<dbReference type="PROSITE" id="PS50850">
    <property type="entry name" value="MFS"/>
    <property type="match status" value="1"/>
</dbReference>
<evidence type="ECO:0000259" key="10">
    <source>
        <dbReference type="PROSITE" id="PS50850"/>
    </source>
</evidence>
<dbReference type="Gene3D" id="1.20.1720.10">
    <property type="entry name" value="Multidrug resistance protein D"/>
    <property type="match status" value="1"/>
</dbReference>
<keyword evidence="7" id="KW-0046">Antibiotic resistance</keyword>
<dbReference type="Proteomes" id="UP001595829">
    <property type="component" value="Unassembled WGS sequence"/>
</dbReference>
<evidence type="ECO:0000313" key="12">
    <source>
        <dbReference type="Proteomes" id="UP001595829"/>
    </source>
</evidence>
<protein>
    <submittedName>
        <fullName evidence="11">DHA2 family efflux MFS transporter permease subunit</fullName>
    </submittedName>
</protein>
<feature type="transmembrane region" description="Helical" evidence="9">
    <location>
        <begin position="450"/>
        <end position="473"/>
    </location>
</feature>
<dbReference type="InterPro" id="IPR011701">
    <property type="entry name" value="MFS"/>
</dbReference>
<feature type="compositionally biased region" description="Low complexity" evidence="8">
    <location>
        <begin position="548"/>
        <end position="557"/>
    </location>
</feature>
<feature type="transmembrane region" description="Helical" evidence="9">
    <location>
        <begin position="343"/>
        <end position="360"/>
    </location>
</feature>
<dbReference type="CDD" id="cd17321">
    <property type="entry name" value="MFS_MMR_MDR_like"/>
    <property type="match status" value="1"/>
</dbReference>
<keyword evidence="4 9" id="KW-0812">Transmembrane</keyword>
<name>A0ABV9XCN3_9ACTN</name>
<feature type="transmembrane region" description="Helical" evidence="9">
    <location>
        <begin position="113"/>
        <end position="138"/>
    </location>
</feature>
<evidence type="ECO:0000256" key="9">
    <source>
        <dbReference type="SAM" id="Phobius"/>
    </source>
</evidence>
<dbReference type="PANTHER" id="PTHR42718">
    <property type="entry name" value="MAJOR FACILITATOR SUPERFAMILY MULTIDRUG TRANSPORTER MFSC"/>
    <property type="match status" value="1"/>
</dbReference>
<feature type="transmembrane region" description="Helical" evidence="9">
    <location>
        <begin position="209"/>
        <end position="229"/>
    </location>
</feature>
<feature type="transmembrane region" description="Helical" evidence="9">
    <location>
        <begin position="88"/>
        <end position="107"/>
    </location>
</feature>
<keyword evidence="6 9" id="KW-0472">Membrane</keyword>
<keyword evidence="5 9" id="KW-1133">Transmembrane helix</keyword>
<dbReference type="InterPro" id="IPR004638">
    <property type="entry name" value="EmrB-like"/>
</dbReference>
<feature type="transmembrane region" description="Helical" evidence="9">
    <location>
        <begin position="235"/>
        <end position="257"/>
    </location>
</feature>
<feature type="transmembrane region" description="Helical" evidence="9">
    <location>
        <begin position="21"/>
        <end position="47"/>
    </location>
</feature>
<dbReference type="Pfam" id="PF07690">
    <property type="entry name" value="MFS_1"/>
    <property type="match status" value="1"/>
</dbReference>
<evidence type="ECO:0000256" key="8">
    <source>
        <dbReference type="SAM" id="MobiDB-lite"/>
    </source>
</evidence>
<organism evidence="11 12">
    <name type="scientific">Streptomyces coeruleoprunus</name>
    <dbReference type="NCBI Taxonomy" id="285563"/>
    <lineage>
        <taxon>Bacteria</taxon>
        <taxon>Bacillati</taxon>
        <taxon>Actinomycetota</taxon>
        <taxon>Actinomycetes</taxon>
        <taxon>Kitasatosporales</taxon>
        <taxon>Streptomycetaceae</taxon>
        <taxon>Streptomyces</taxon>
    </lineage>
</organism>
<keyword evidence="2" id="KW-0813">Transport</keyword>
<dbReference type="NCBIfam" id="TIGR00711">
    <property type="entry name" value="efflux_EmrB"/>
    <property type="match status" value="1"/>
</dbReference>
<evidence type="ECO:0000256" key="4">
    <source>
        <dbReference type="ARBA" id="ARBA00022692"/>
    </source>
</evidence>
<evidence type="ECO:0000256" key="6">
    <source>
        <dbReference type="ARBA" id="ARBA00023136"/>
    </source>
</evidence>
<evidence type="ECO:0000256" key="2">
    <source>
        <dbReference type="ARBA" id="ARBA00022448"/>
    </source>
</evidence>
<feature type="transmembrane region" description="Helical" evidence="9">
    <location>
        <begin position="372"/>
        <end position="396"/>
    </location>
</feature>
<keyword evidence="3" id="KW-1003">Cell membrane</keyword>
<evidence type="ECO:0000256" key="1">
    <source>
        <dbReference type="ARBA" id="ARBA00004651"/>
    </source>
</evidence>
<reference evidence="12" key="1">
    <citation type="journal article" date="2019" name="Int. J. Syst. Evol. Microbiol.">
        <title>The Global Catalogue of Microorganisms (GCM) 10K type strain sequencing project: providing services to taxonomists for standard genome sequencing and annotation.</title>
        <authorList>
            <consortium name="The Broad Institute Genomics Platform"/>
            <consortium name="The Broad Institute Genome Sequencing Center for Infectious Disease"/>
            <person name="Wu L."/>
            <person name="Ma J."/>
        </authorList>
    </citation>
    <scope>NUCLEOTIDE SEQUENCE [LARGE SCALE GENOMIC DNA]</scope>
    <source>
        <strain evidence="12">CGMCC 4.1648</strain>
    </source>
</reference>
<feature type="transmembrane region" description="Helical" evidence="9">
    <location>
        <begin position="278"/>
        <end position="299"/>
    </location>
</feature>
<evidence type="ECO:0000256" key="3">
    <source>
        <dbReference type="ARBA" id="ARBA00022475"/>
    </source>
</evidence>
<dbReference type="PANTHER" id="PTHR42718:SF46">
    <property type="entry name" value="BLR6921 PROTEIN"/>
    <property type="match status" value="1"/>
</dbReference>
<evidence type="ECO:0000256" key="5">
    <source>
        <dbReference type="ARBA" id="ARBA00022989"/>
    </source>
</evidence>
<feature type="domain" description="Major facilitator superfamily (MFS) profile" evidence="10">
    <location>
        <begin position="22"/>
        <end position="477"/>
    </location>
</feature>
<feature type="transmembrane region" description="Helical" evidence="9">
    <location>
        <begin position="175"/>
        <end position="197"/>
    </location>
</feature>
<comment type="caution">
    <text evidence="11">The sequence shown here is derived from an EMBL/GenBank/DDBJ whole genome shotgun (WGS) entry which is preliminary data.</text>
</comment>
<feature type="compositionally biased region" description="Low complexity" evidence="8">
    <location>
        <begin position="513"/>
        <end position="540"/>
    </location>
</feature>
<evidence type="ECO:0000256" key="7">
    <source>
        <dbReference type="ARBA" id="ARBA00023251"/>
    </source>
</evidence>
<keyword evidence="12" id="KW-1185">Reference proteome</keyword>
<dbReference type="InterPro" id="IPR036259">
    <property type="entry name" value="MFS_trans_sf"/>
</dbReference>
<dbReference type="Gene3D" id="1.20.1250.20">
    <property type="entry name" value="MFS general substrate transporter like domains"/>
    <property type="match status" value="1"/>
</dbReference>
<feature type="region of interest" description="Disordered" evidence="8">
    <location>
        <begin position="476"/>
        <end position="557"/>
    </location>
</feature>
<feature type="transmembrane region" description="Helical" evidence="9">
    <location>
        <begin position="145"/>
        <end position="169"/>
    </location>
</feature>
<dbReference type="InterPro" id="IPR020846">
    <property type="entry name" value="MFS_dom"/>
</dbReference>
<feature type="transmembrane region" description="Helical" evidence="9">
    <location>
        <begin position="408"/>
        <end position="430"/>
    </location>
</feature>
<evidence type="ECO:0000313" key="11">
    <source>
        <dbReference type="EMBL" id="MFC5022055.1"/>
    </source>
</evidence>
<sequence length="599" mass="59833">MARSAAPVTVRETRGKDRRRAALLVLCSGMLMTVLDGNIVTVAMPAIQRDLGFSPAGLAWVVNAYLIAFGGLLLLAGRLGDLLGRKRMFTAGLAVFTVASLLCGVSFSQEMLIAARFLQGVGGAMTSAVVLGMLVALFPEPREQAGAIAVFSAVGAAGGALGTFLGGALTSALNWHWIFLINLPIGLVALVAAVRVLAPERGAGLGRGADYWGAALVTAALMLGVYTIVEAAEYGWSSAHTLGFGALSAALLAGFAIRQARAANPLLRLRLFRSRTLSGANGIQVLMIAGMFGFQYLGALYLQQVLGYDELLTGVAFLPAPVVIGALMLGLSARLTARFGARRLLVAGLVLIVAGLAWLARAPENGAYLVDVLPAMLLLGAGFGLGMPPLTGLAMADARPEDAGLASGLFNTTQVVGGALGLAVLTTLAADRTRELTGTGVAAREALAGGFQLAFGVAAAVVAVALALAVTTLRKPGTRTSGRADGPTSGTGTRKAAEPGRTNAAGTAGAQETADTTGGPDTAGAAGAPDAAGTTRIPGAADGGRTAGGAPTARTAGITTGAHTAGEAGSPLGVDPARIPGAAATATATTTATATATTT</sequence>
<feature type="transmembrane region" description="Helical" evidence="9">
    <location>
        <begin position="311"/>
        <end position="331"/>
    </location>
</feature>
<gene>
    <name evidence="11" type="ORF">ACFPM3_07880</name>
</gene>
<dbReference type="RefSeq" id="WP_380842591.1">
    <property type="nucleotide sequence ID" value="NZ_BAABIT010000001.1"/>
</dbReference>
<dbReference type="SUPFAM" id="SSF103473">
    <property type="entry name" value="MFS general substrate transporter"/>
    <property type="match status" value="1"/>
</dbReference>
<feature type="transmembrane region" description="Helical" evidence="9">
    <location>
        <begin position="53"/>
        <end position="76"/>
    </location>
</feature>
<accession>A0ABV9XCN3</accession>